<dbReference type="SUPFAM" id="SSF52172">
    <property type="entry name" value="CheY-like"/>
    <property type="match status" value="1"/>
</dbReference>
<evidence type="ECO:0000256" key="4">
    <source>
        <dbReference type="SAM" id="MobiDB-lite"/>
    </source>
</evidence>
<evidence type="ECO:0000256" key="1">
    <source>
        <dbReference type="ARBA" id="ARBA00022553"/>
    </source>
</evidence>
<dbReference type="EMBL" id="BMXG01000001">
    <property type="protein sequence ID" value="GHB90141.1"/>
    <property type="molecule type" value="Genomic_DNA"/>
</dbReference>
<feature type="coiled-coil region" evidence="3">
    <location>
        <begin position="133"/>
        <end position="170"/>
    </location>
</feature>
<accession>A0A8J3D8K9</accession>
<dbReference type="GO" id="GO:0000160">
    <property type="term" value="P:phosphorelay signal transduction system"/>
    <property type="evidence" value="ECO:0007669"/>
    <property type="project" value="InterPro"/>
</dbReference>
<gene>
    <name evidence="6" type="ORF">GCM10007047_00950</name>
</gene>
<dbReference type="Proteomes" id="UP000642829">
    <property type="component" value="Unassembled WGS sequence"/>
</dbReference>
<protein>
    <recommendedName>
        <fullName evidence="5">Response regulatory domain-containing protein</fullName>
    </recommendedName>
</protein>
<keyword evidence="7" id="KW-1185">Reference proteome</keyword>
<dbReference type="CDD" id="cd00156">
    <property type="entry name" value="REC"/>
    <property type="match status" value="1"/>
</dbReference>
<feature type="modified residue" description="4-aspartylphosphate" evidence="2">
    <location>
        <position position="52"/>
    </location>
</feature>
<evidence type="ECO:0000256" key="3">
    <source>
        <dbReference type="SAM" id="Coils"/>
    </source>
</evidence>
<reference evidence="6" key="1">
    <citation type="journal article" date="2014" name="Int. J. Syst. Evol. Microbiol.">
        <title>Complete genome sequence of Corynebacterium casei LMG S-19264T (=DSM 44701T), isolated from a smear-ripened cheese.</title>
        <authorList>
            <consortium name="US DOE Joint Genome Institute (JGI-PGF)"/>
            <person name="Walter F."/>
            <person name="Albersmeier A."/>
            <person name="Kalinowski J."/>
            <person name="Ruckert C."/>
        </authorList>
    </citation>
    <scope>NUCLEOTIDE SEQUENCE</scope>
    <source>
        <strain evidence="6">KCTC 12870</strain>
    </source>
</reference>
<evidence type="ECO:0000256" key="2">
    <source>
        <dbReference type="PROSITE-ProRule" id="PRU00169"/>
    </source>
</evidence>
<dbReference type="Pfam" id="PF00072">
    <property type="entry name" value="Response_reg"/>
    <property type="match status" value="1"/>
</dbReference>
<evidence type="ECO:0000259" key="5">
    <source>
        <dbReference type="PROSITE" id="PS50110"/>
    </source>
</evidence>
<keyword evidence="1 2" id="KW-0597">Phosphoprotein</keyword>
<feature type="domain" description="Response regulatory" evidence="5">
    <location>
        <begin position="3"/>
        <end position="117"/>
    </location>
</feature>
<dbReference type="SMART" id="SM00448">
    <property type="entry name" value="REC"/>
    <property type="match status" value="1"/>
</dbReference>
<name>A0A8J3D8K9_9BACT</name>
<evidence type="ECO:0000313" key="6">
    <source>
        <dbReference type="EMBL" id="GHB90141.1"/>
    </source>
</evidence>
<dbReference type="RefSeq" id="WP_189510681.1">
    <property type="nucleotide sequence ID" value="NZ_JAENIH010000002.1"/>
</dbReference>
<dbReference type="InterPro" id="IPR001789">
    <property type="entry name" value="Sig_transdc_resp-reg_receiver"/>
</dbReference>
<proteinExistence type="predicted"/>
<comment type="caution">
    <text evidence="6">The sequence shown here is derived from an EMBL/GenBank/DDBJ whole genome shotgun (WGS) entry which is preliminary data.</text>
</comment>
<reference evidence="6" key="2">
    <citation type="submission" date="2020-09" db="EMBL/GenBank/DDBJ databases">
        <authorList>
            <person name="Sun Q."/>
            <person name="Kim S."/>
        </authorList>
    </citation>
    <scope>NUCLEOTIDE SEQUENCE</scope>
    <source>
        <strain evidence="6">KCTC 12870</strain>
    </source>
</reference>
<organism evidence="6 7">
    <name type="scientific">Cerasicoccus arenae</name>
    <dbReference type="NCBI Taxonomy" id="424488"/>
    <lineage>
        <taxon>Bacteria</taxon>
        <taxon>Pseudomonadati</taxon>
        <taxon>Verrucomicrobiota</taxon>
        <taxon>Opitutia</taxon>
        <taxon>Puniceicoccales</taxon>
        <taxon>Cerasicoccaceae</taxon>
        <taxon>Cerasicoccus</taxon>
    </lineage>
</organism>
<evidence type="ECO:0000313" key="7">
    <source>
        <dbReference type="Proteomes" id="UP000642829"/>
    </source>
</evidence>
<dbReference type="PANTHER" id="PTHR44591:SF3">
    <property type="entry name" value="RESPONSE REGULATORY DOMAIN-CONTAINING PROTEIN"/>
    <property type="match status" value="1"/>
</dbReference>
<sequence length="357" mass="40670">MAQVLIVDDIEGVHEMLDLVFEDTGIELHHALSGEDAVNVFSANTIDLVLTDIEMPGMSGLELFSALKNVDERVVVVMMTAAESRDFVLKALRLGAYDYIEKPYDEDELIDVVQRGIVERQQRLHAATVDGNNPELIDEMERLREELNSFEEAKTENERLAAELEMVRNELTDRKTHDKALKQKLTELELKEGAMKTMENVMKERMNAFKSAEREQSGGGISVEAQAELQRLKEELEMKETELQSMETSIQERELFLQESEESLFEKGQRLQEIETELEQLREDLGKQGARSGASGGEGLSAEELSELENMRSQIKEKEEELVARERSLAKTERLIKAREQFLAQSETILFGDKEDE</sequence>
<dbReference type="Gene3D" id="3.40.50.2300">
    <property type="match status" value="1"/>
</dbReference>
<dbReference type="InterPro" id="IPR011006">
    <property type="entry name" value="CheY-like_superfamily"/>
</dbReference>
<feature type="region of interest" description="Disordered" evidence="4">
    <location>
        <begin position="287"/>
        <end position="313"/>
    </location>
</feature>
<dbReference type="PROSITE" id="PS50110">
    <property type="entry name" value="RESPONSE_REGULATORY"/>
    <property type="match status" value="1"/>
</dbReference>
<keyword evidence="3" id="KW-0175">Coiled coil</keyword>
<dbReference type="InterPro" id="IPR050595">
    <property type="entry name" value="Bact_response_regulator"/>
</dbReference>
<dbReference type="AlphaFoldDB" id="A0A8J3D8K9"/>
<dbReference type="PANTHER" id="PTHR44591">
    <property type="entry name" value="STRESS RESPONSE REGULATOR PROTEIN 1"/>
    <property type="match status" value="1"/>
</dbReference>